<name>A0A1H7GV56_OLID1</name>
<organism evidence="3 4">
    <name type="scientific">Olivibacter domesticus</name>
    <name type="common">Pseudosphingobacterium domesticum</name>
    <dbReference type="NCBI Taxonomy" id="407022"/>
    <lineage>
        <taxon>Bacteria</taxon>
        <taxon>Pseudomonadati</taxon>
        <taxon>Bacteroidota</taxon>
        <taxon>Sphingobacteriia</taxon>
        <taxon>Sphingobacteriales</taxon>
        <taxon>Sphingobacteriaceae</taxon>
        <taxon>Olivibacter</taxon>
    </lineage>
</organism>
<dbReference type="AlphaFoldDB" id="A0A1H7GV56"/>
<dbReference type="EMBL" id="FOAF01000001">
    <property type="protein sequence ID" value="SEK41879.1"/>
    <property type="molecule type" value="Genomic_DNA"/>
</dbReference>
<dbReference type="Proteomes" id="UP000199421">
    <property type="component" value="Unassembled WGS sequence"/>
</dbReference>
<gene>
    <name evidence="3" type="ORF">SAMN05661044_00198</name>
</gene>
<dbReference type="Pfam" id="PF00248">
    <property type="entry name" value="Aldo_ket_red"/>
    <property type="match status" value="1"/>
</dbReference>
<dbReference type="InterPro" id="IPR023210">
    <property type="entry name" value="NADP_OxRdtase_dom"/>
</dbReference>
<sequence>MEYRFLGGSGLQVPVLSFGTATFGGGNDFFKAWGSTQVEEAKRLIEICLDAGVNLFDTADIYSDGLAEEVLGNAIAGKQRDQYLLSTKTTFTFGKSPNNQGSSRFHILRQIEGSLKRLKTDYIDIYHMHGFDGVTPVEETLRTLDDLVQSGKVRYLAASNFSGWHLMKSLGISEKYGWNKYVAHQVYYSLANREYEWELMPLGLDQKVGAIVWSPLSAGRLGGKYGRNKPIPKDSRVSQGGSPVPEMVLNEEVFYNTIDALQEIAEETGKSVAQVALNWLLQRPTVSSIIVGARNEKQLKENLGAIGWNLSSDQVKKLDAVSVVPPIYPYWHQWQNKTLNPTPDFYRNA</sequence>
<dbReference type="FunFam" id="3.20.20.100:FF:000004">
    <property type="entry name" value="Oxidoreductase, aldo/keto reductase"/>
    <property type="match status" value="1"/>
</dbReference>
<dbReference type="Gene3D" id="3.20.20.100">
    <property type="entry name" value="NADP-dependent oxidoreductase domain"/>
    <property type="match status" value="1"/>
</dbReference>
<dbReference type="PANTHER" id="PTHR43364">
    <property type="entry name" value="NADH-SPECIFIC METHYLGLYOXAL REDUCTASE-RELATED"/>
    <property type="match status" value="1"/>
</dbReference>
<evidence type="ECO:0000259" key="2">
    <source>
        <dbReference type="Pfam" id="PF00248"/>
    </source>
</evidence>
<protein>
    <submittedName>
        <fullName evidence="3">Predicted oxidoreductase</fullName>
    </submittedName>
</protein>
<dbReference type="PANTHER" id="PTHR43364:SF18">
    <property type="entry name" value="OXIDOREDUCTASE"/>
    <property type="match status" value="1"/>
</dbReference>
<dbReference type="SUPFAM" id="SSF51430">
    <property type="entry name" value="NAD(P)-linked oxidoreductase"/>
    <property type="match status" value="1"/>
</dbReference>
<dbReference type="InterPro" id="IPR036812">
    <property type="entry name" value="NAD(P)_OxRdtase_dom_sf"/>
</dbReference>
<evidence type="ECO:0000256" key="1">
    <source>
        <dbReference type="ARBA" id="ARBA00023002"/>
    </source>
</evidence>
<dbReference type="GO" id="GO:0016491">
    <property type="term" value="F:oxidoreductase activity"/>
    <property type="evidence" value="ECO:0007669"/>
    <property type="project" value="UniProtKB-KW"/>
</dbReference>
<feature type="domain" description="NADP-dependent oxidoreductase" evidence="2">
    <location>
        <begin position="16"/>
        <end position="321"/>
    </location>
</feature>
<dbReference type="STRING" id="407022.SAMN05661044_00198"/>
<keyword evidence="1" id="KW-0560">Oxidoreductase</keyword>
<dbReference type="RefSeq" id="WP_093316896.1">
    <property type="nucleotide sequence ID" value="NZ_FOAF01000001.1"/>
</dbReference>
<dbReference type="OrthoDB" id="9773828at2"/>
<accession>A0A1H7GV56</accession>
<dbReference type="GO" id="GO:0005829">
    <property type="term" value="C:cytosol"/>
    <property type="evidence" value="ECO:0007669"/>
    <property type="project" value="TreeGrafter"/>
</dbReference>
<keyword evidence="4" id="KW-1185">Reference proteome</keyword>
<evidence type="ECO:0000313" key="4">
    <source>
        <dbReference type="Proteomes" id="UP000199421"/>
    </source>
</evidence>
<proteinExistence type="predicted"/>
<dbReference type="CDD" id="cd19091">
    <property type="entry name" value="AKR_PsAKR"/>
    <property type="match status" value="1"/>
</dbReference>
<reference evidence="4" key="1">
    <citation type="submission" date="2016-10" db="EMBL/GenBank/DDBJ databases">
        <authorList>
            <person name="Varghese N."/>
            <person name="Submissions S."/>
        </authorList>
    </citation>
    <scope>NUCLEOTIDE SEQUENCE [LARGE SCALE GENOMIC DNA]</scope>
    <source>
        <strain evidence="4">DSM 18733</strain>
    </source>
</reference>
<dbReference type="InterPro" id="IPR050523">
    <property type="entry name" value="AKR_Detox_Biosynth"/>
</dbReference>
<evidence type="ECO:0000313" key="3">
    <source>
        <dbReference type="EMBL" id="SEK41879.1"/>
    </source>
</evidence>